<gene>
    <name evidence="2" type="ORF">PACTADRAFT_49781</name>
</gene>
<dbReference type="Proteomes" id="UP000094236">
    <property type="component" value="Unassembled WGS sequence"/>
</dbReference>
<accession>A0A1E4TXJ0</accession>
<name>A0A1E4TXJ0_PACTA</name>
<reference evidence="3" key="1">
    <citation type="submission" date="2016-05" db="EMBL/GenBank/DDBJ databases">
        <title>Comparative genomics of biotechnologically important yeasts.</title>
        <authorList>
            <consortium name="DOE Joint Genome Institute"/>
            <person name="Riley R."/>
            <person name="Haridas S."/>
            <person name="Wolfe K.H."/>
            <person name="Lopes M.R."/>
            <person name="Hittinger C.T."/>
            <person name="Goker M."/>
            <person name="Salamov A."/>
            <person name="Wisecaver J."/>
            <person name="Long T.M."/>
            <person name="Aerts A.L."/>
            <person name="Barry K."/>
            <person name="Choi C."/>
            <person name="Clum A."/>
            <person name="Coughlan A.Y."/>
            <person name="Deshpande S."/>
            <person name="Douglass A.P."/>
            <person name="Hanson S.J."/>
            <person name="Klenk H.-P."/>
            <person name="Labutti K."/>
            <person name="Lapidus A."/>
            <person name="Lindquist E."/>
            <person name="Lipzen A."/>
            <person name="Meier-Kolthoff J.P."/>
            <person name="Ohm R.A."/>
            <person name="Otillar R.P."/>
            <person name="Pangilinan J."/>
            <person name="Peng Y."/>
            <person name="Rokas A."/>
            <person name="Rosa C.A."/>
            <person name="Scheuner C."/>
            <person name="Sibirny A.A."/>
            <person name="Slot J.C."/>
            <person name="Stielow J.B."/>
            <person name="Sun H."/>
            <person name="Kurtzman C.P."/>
            <person name="Blackwell M."/>
            <person name="Grigoriev I.V."/>
            <person name="Jeffries T.W."/>
        </authorList>
    </citation>
    <scope>NUCLEOTIDE SEQUENCE [LARGE SCALE GENOMIC DNA]</scope>
    <source>
        <strain evidence="3">NRRL Y-2460</strain>
    </source>
</reference>
<dbReference type="OrthoDB" id="10250441at2759"/>
<feature type="compositionally biased region" description="Low complexity" evidence="1">
    <location>
        <begin position="89"/>
        <end position="113"/>
    </location>
</feature>
<evidence type="ECO:0000313" key="3">
    <source>
        <dbReference type="Proteomes" id="UP000094236"/>
    </source>
</evidence>
<feature type="compositionally biased region" description="Basic and acidic residues" evidence="1">
    <location>
        <begin position="143"/>
        <end position="155"/>
    </location>
</feature>
<dbReference type="InterPro" id="IPR029058">
    <property type="entry name" value="AB_hydrolase_fold"/>
</dbReference>
<feature type="region of interest" description="Disordered" evidence="1">
    <location>
        <begin position="81"/>
        <end position="181"/>
    </location>
</feature>
<dbReference type="Pfam" id="PF02450">
    <property type="entry name" value="LCAT"/>
    <property type="match status" value="1"/>
</dbReference>
<dbReference type="Gene3D" id="3.40.50.1820">
    <property type="entry name" value="alpha/beta hydrolase"/>
    <property type="match status" value="1"/>
</dbReference>
<protein>
    <submittedName>
        <fullName evidence="2">Uncharacterized protein</fullName>
    </submittedName>
</protein>
<evidence type="ECO:0000313" key="2">
    <source>
        <dbReference type="EMBL" id="ODV96431.1"/>
    </source>
</evidence>
<evidence type="ECO:0000256" key="1">
    <source>
        <dbReference type="SAM" id="MobiDB-lite"/>
    </source>
</evidence>
<organism evidence="2 3">
    <name type="scientific">Pachysolen tannophilus NRRL Y-2460</name>
    <dbReference type="NCBI Taxonomy" id="669874"/>
    <lineage>
        <taxon>Eukaryota</taxon>
        <taxon>Fungi</taxon>
        <taxon>Dikarya</taxon>
        <taxon>Ascomycota</taxon>
        <taxon>Saccharomycotina</taxon>
        <taxon>Pichiomycetes</taxon>
        <taxon>Pachysolenaceae</taxon>
        <taxon>Pachysolen</taxon>
    </lineage>
</organism>
<dbReference type="InterPro" id="IPR003386">
    <property type="entry name" value="LACT/PDAT_acylTrfase"/>
</dbReference>
<dbReference type="GO" id="GO:0006629">
    <property type="term" value="P:lipid metabolic process"/>
    <property type="evidence" value="ECO:0007669"/>
    <property type="project" value="InterPro"/>
</dbReference>
<feature type="compositionally biased region" description="Polar residues" evidence="1">
    <location>
        <begin position="9"/>
        <end position="18"/>
    </location>
</feature>
<dbReference type="GO" id="GO:0008374">
    <property type="term" value="F:O-acyltransferase activity"/>
    <property type="evidence" value="ECO:0007669"/>
    <property type="project" value="InterPro"/>
</dbReference>
<dbReference type="AlphaFoldDB" id="A0A1E4TXJ0"/>
<feature type="region of interest" description="Disordered" evidence="1">
    <location>
        <begin position="1"/>
        <end position="41"/>
    </location>
</feature>
<dbReference type="SUPFAM" id="SSF53474">
    <property type="entry name" value="alpha/beta-Hydrolases"/>
    <property type="match status" value="1"/>
</dbReference>
<feature type="compositionally biased region" description="Basic and acidic residues" evidence="1">
    <location>
        <begin position="20"/>
        <end position="31"/>
    </location>
</feature>
<proteinExistence type="predicted"/>
<feature type="compositionally biased region" description="Low complexity" evidence="1">
    <location>
        <begin position="127"/>
        <end position="137"/>
    </location>
</feature>
<dbReference type="PANTHER" id="PTHR11440">
    <property type="entry name" value="LECITHIN-CHOLESTEROL ACYLTRANSFERASE-RELATED"/>
    <property type="match status" value="1"/>
</dbReference>
<dbReference type="EMBL" id="KV454013">
    <property type="protein sequence ID" value="ODV96431.1"/>
    <property type="molecule type" value="Genomic_DNA"/>
</dbReference>
<sequence>MKSVFKKLSSPSSGTFKFNRSKDNNDREHRKSNSGSSSVSFGFKDAFGGSTTLAPPNNNGQCGGGGILSRARALSNELLRRSNSDDSEINPNNNNNDIQGNGNGNNNSNSNTNVRVPYSLDTNLVRSSSDSLTSTESNEIYDGEEHREEAKDKLKTARPRISRNDASSIIGGSPVVHTTRSRQNLQFPLDKSNVTGKVDNNVTRNEDEKIVNKNDEHKIFSLQLPFGNSISTKSLPSIKIPFLEKNYDSDEEDEDLEEAFKNISKEELNLKLARQESISTIEEQYLFKNYKGVDNSRFRAIRKALTPSIDLLNKIKDEEKPDYESIYDELEGDIVILGGYRGSILRDAKTHRRLWIPIKAGFNLRKIDLYIGPKIEDELNVEKTIYPDGMLTHIGPIDISKKLIKRLEANPKTTVHDFGYDWRLSSHINAAKLGKLLKEIYDKNGKRGSIVISHSMGGLISHYVLNENPELFRSLIYVGVPSECPNVLGPIRFGDDVLLSDKILTAEVNFMMRSSFVFLPLHGELFVKKYSNEKFILDFFDVNNWINYNLSPLVSKRRKALEDDLKNGKISPSELESLRRHGGTVNTYNNDHSAHPTIVEKLTDFRTSYEDAVEYLTRTLGETKDFLEKLEYREDINYPPLAVVFGNKVPSLRGSRIKTEKDIEDGNWFDFYYGPGDGVVHQKWLMPMKRGFKVDGKFVSDCGHVSLMTDFDAMGRSLRCVFDEEKRRVAASV</sequence>
<keyword evidence="3" id="KW-1185">Reference proteome</keyword>